<dbReference type="CDD" id="cd03224">
    <property type="entry name" value="ABC_TM1139_LivF_branched"/>
    <property type="match status" value="1"/>
</dbReference>
<dbReference type="GO" id="GO:0015658">
    <property type="term" value="F:branched-chain amino acid transmembrane transporter activity"/>
    <property type="evidence" value="ECO:0007669"/>
    <property type="project" value="TreeGrafter"/>
</dbReference>
<feature type="domain" description="ABC transporter" evidence="7">
    <location>
        <begin position="6"/>
        <end position="233"/>
    </location>
</feature>
<evidence type="ECO:0000256" key="5">
    <source>
        <dbReference type="ARBA" id="ARBA00022840"/>
    </source>
</evidence>
<dbReference type="GO" id="GO:0005524">
    <property type="term" value="F:ATP binding"/>
    <property type="evidence" value="ECO:0007669"/>
    <property type="project" value="UniProtKB-KW"/>
</dbReference>
<dbReference type="PANTHER" id="PTHR43820:SF2">
    <property type="entry name" value="ABC TRANSPORTER ATP-BINDING PROTEIN"/>
    <property type="match status" value="1"/>
</dbReference>
<sequence length="237" mass="25609">MTERVLELRDLSAGYGETVVLEDVSLHVDAGEALALLGRNGVGKTTLLTTLLGLNTVHGGSVRYAGQDIAAWPAHVRARKGLGLVPQEREIFPSLTVQENLTVAATAGTWSLERVYELFPRLAQRRRNLGYQLSGGEQQMLAIGRALIGNPRVLLLDEPFEGLAPVIVDALVDAFGKLREGGALSIVLVEQHAELALDLTERAVVLDRGRIVWQGASPDLRGDPERLASLIGLEEVQ</sequence>
<keyword evidence="5 8" id="KW-0067">ATP-binding</keyword>
<dbReference type="RefSeq" id="WP_130360747.1">
    <property type="nucleotide sequence ID" value="NZ_SGXC01000003.1"/>
</dbReference>
<evidence type="ECO:0000256" key="6">
    <source>
        <dbReference type="ARBA" id="ARBA00022970"/>
    </source>
</evidence>
<organism evidence="8 9">
    <name type="scientific">Pigmentiphaga kullae</name>
    <dbReference type="NCBI Taxonomy" id="151784"/>
    <lineage>
        <taxon>Bacteria</taxon>
        <taxon>Pseudomonadati</taxon>
        <taxon>Pseudomonadota</taxon>
        <taxon>Betaproteobacteria</taxon>
        <taxon>Burkholderiales</taxon>
        <taxon>Alcaligenaceae</taxon>
        <taxon>Pigmentiphaga</taxon>
    </lineage>
</organism>
<dbReference type="Gene3D" id="3.40.50.300">
    <property type="entry name" value="P-loop containing nucleotide triphosphate hydrolases"/>
    <property type="match status" value="1"/>
</dbReference>
<dbReference type="PANTHER" id="PTHR43820">
    <property type="entry name" value="HIGH-AFFINITY BRANCHED-CHAIN AMINO ACID TRANSPORT ATP-BINDING PROTEIN LIVF"/>
    <property type="match status" value="1"/>
</dbReference>
<dbReference type="PROSITE" id="PS00211">
    <property type="entry name" value="ABC_TRANSPORTER_1"/>
    <property type="match status" value="1"/>
</dbReference>
<evidence type="ECO:0000313" key="8">
    <source>
        <dbReference type="EMBL" id="RZS78176.1"/>
    </source>
</evidence>
<dbReference type="Pfam" id="PF00005">
    <property type="entry name" value="ABC_tran"/>
    <property type="match status" value="1"/>
</dbReference>
<dbReference type="EMBL" id="SGXC01000003">
    <property type="protein sequence ID" value="RZS78176.1"/>
    <property type="molecule type" value="Genomic_DNA"/>
</dbReference>
<keyword evidence="9" id="KW-1185">Reference proteome</keyword>
<dbReference type="InterPro" id="IPR017871">
    <property type="entry name" value="ABC_transporter-like_CS"/>
</dbReference>
<gene>
    <name evidence="8" type="ORF">EV675_4818</name>
</gene>
<comment type="caution">
    <text evidence="8">The sequence shown here is derived from an EMBL/GenBank/DDBJ whole genome shotgun (WGS) entry which is preliminary data.</text>
</comment>
<dbReference type="GO" id="GO:0016887">
    <property type="term" value="F:ATP hydrolysis activity"/>
    <property type="evidence" value="ECO:0007669"/>
    <property type="project" value="InterPro"/>
</dbReference>
<dbReference type="SMART" id="SM00382">
    <property type="entry name" value="AAA"/>
    <property type="match status" value="1"/>
</dbReference>
<evidence type="ECO:0000256" key="2">
    <source>
        <dbReference type="ARBA" id="ARBA00022448"/>
    </source>
</evidence>
<dbReference type="AlphaFoldDB" id="A0A4Q7N7Y6"/>
<keyword evidence="3" id="KW-1003">Cell membrane</keyword>
<dbReference type="OrthoDB" id="9776369at2"/>
<evidence type="ECO:0000256" key="3">
    <source>
        <dbReference type="ARBA" id="ARBA00022475"/>
    </source>
</evidence>
<comment type="similarity">
    <text evidence="1">Belongs to the ABC transporter superfamily.</text>
</comment>
<name>A0A4Q7N7Y6_9BURK</name>
<reference evidence="8 9" key="1">
    <citation type="submission" date="2019-02" db="EMBL/GenBank/DDBJ databases">
        <title>Genomic Encyclopedia of Type Strains, Phase IV (KMG-IV): sequencing the most valuable type-strain genomes for metagenomic binning, comparative biology and taxonomic classification.</title>
        <authorList>
            <person name="Goeker M."/>
        </authorList>
    </citation>
    <scope>NUCLEOTIDE SEQUENCE [LARGE SCALE GENOMIC DNA]</scope>
    <source>
        <strain evidence="8 9">K24</strain>
    </source>
</reference>
<evidence type="ECO:0000313" key="9">
    <source>
        <dbReference type="Proteomes" id="UP000292445"/>
    </source>
</evidence>
<dbReference type="GO" id="GO:0015807">
    <property type="term" value="P:L-amino acid transport"/>
    <property type="evidence" value="ECO:0007669"/>
    <property type="project" value="TreeGrafter"/>
</dbReference>
<evidence type="ECO:0000256" key="1">
    <source>
        <dbReference type="ARBA" id="ARBA00005417"/>
    </source>
</evidence>
<keyword evidence="6" id="KW-0029">Amino-acid transport</keyword>
<dbReference type="Proteomes" id="UP000292445">
    <property type="component" value="Unassembled WGS sequence"/>
</dbReference>
<dbReference type="InterPro" id="IPR003439">
    <property type="entry name" value="ABC_transporter-like_ATP-bd"/>
</dbReference>
<dbReference type="SUPFAM" id="SSF52540">
    <property type="entry name" value="P-loop containing nucleoside triphosphate hydrolases"/>
    <property type="match status" value="1"/>
</dbReference>
<keyword evidence="4" id="KW-0547">Nucleotide-binding</keyword>
<dbReference type="InterPro" id="IPR052156">
    <property type="entry name" value="BCAA_Transport_ATP-bd_LivF"/>
</dbReference>
<evidence type="ECO:0000256" key="4">
    <source>
        <dbReference type="ARBA" id="ARBA00022741"/>
    </source>
</evidence>
<dbReference type="PROSITE" id="PS50893">
    <property type="entry name" value="ABC_TRANSPORTER_2"/>
    <property type="match status" value="1"/>
</dbReference>
<keyword evidence="3" id="KW-0472">Membrane</keyword>
<accession>A0A4Q7N7Y6</accession>
<protein>
    <submittedName>
        <fullName evidence="8">Amino acid/amide ABC transporter ATP-binding protein 2 (HAAT family)</fullName>
    </submittedName>
</protein>
<evidence type="ECO:0000259" key="7">
    <source>
        <dbReference type="PROSITE" id="PS50893"/>
    </source>
</evidence>
<dbReference type="InterPro" id="IPR027417">
    <property type="entry name" value="P-loop_NTPase"/>
</dbReference>
<dbReference type="InterPro" id="IPR003593">
    <property type="entry name" value="AAA+_ATPase"/>
</dbReference>
<proteinExistence type="inferred from homology"/>
<keyword evidence="2" id="KW-0813">Transport</keyword>